<evidence type="ECO:0000256" key="1">
    <source>
        <dbReference type="SAM" id="MobiDB-lite"/>
    </source>
</evidence>
<dbReference type="EMBL" id="CP136958">
    <property type="protein sequence ID" value="WOT01980.1"/>
    <property type="molecule type" value="Genomic_DNA"/>
</dbReference>
<dbReference type="Proteomes" id="UP000234560">
    <property type="component" value="Chromosome"/>
</dbReference>
<feature type="domain" description="Antitoxin SocA-like Panacea" evidence="2">
    <location>
        <begin position="23"/>
        <end position="115"/>
    </location>
</feature>
<dbReference type="KEGG" id="cpyr:CYJ47_12130"/>
<reference evidence="3" key="1">
    <citation type="submission" date="2017-12" db="EMBL/GenBank/DDBJ databases">
        <authorList>
            <person name="Thomas-White K."/>
            <person name="Wolfe A.J."/>
        </authorList>
    </citation>
    <scope>NUCLEOTIDE SEQUENCE</scope>
    <source>
        <strain evidence="3">UMB0763</strain>
    </source>
</reference>
<dbReference type="RefSeq" id="WP_101679491.1">
    <property type="nucleotide sequence ID" value="NZ_CAUPGZ010000018.1"/>
</dbReference>
<evidence type="ECO:0000313" key="4">
    <source>
        <dbReference type="Proteomes" id="UP000234560"/>
    </source>
</evidence>
<dbReference type="AlphaFoldDB" id="A0AAF0YWT6"/>
<evidence type="ECO:0000259" key="2">
    <source>
        <dbReference type="Pfam" id="PF13274"/>
    </source>
</evidence>
<proteinExistence type="predicted"/>
<name>A0AAF0YWT6_9CORY</name>
<sequence>MANVNDVAAYILEKSNTMSTMKLQKLVYYCQTWSLVWDEKPLFDSRIEAWANEPVTVELFKEHKGRFTARKDMFPGQPSRLAEPEKTTIDAVLDAYGELTGQQLSDLSHSERPWQEARKGLAPGAASHTEVSKDVMQEFYGGLQSAAMTG</sequence>
<gene>
    <name evidence="3" type="ORF">CYJ47_12130</name>
</gene>
<dbReference type="Pfam" id="PF13274">
    <property type="entry name" value="SocA_Panacea"/>
    <property type="match status" value="1"/>
</dbReference>
<evidence type="ECO:0000313" key="3">
    <source>
        <dbReference type="EMBL" id="WOT01980.1"/>
    </source>
</evidence>
<accession>A0AAF0YWT6</accession>
<feature type="compositionally biased region" description="Basic and acidic residues" evidence="1">
    <location>
        <begin position="108"/>
        <end position="119"/>
    </location>
</feature>
<organism evidence="3 4">
    <name type="scientific">Corynebacterium pyruviciproducens</name>
    <dbReference type="NCBI Taxonomy" id="598660"/>
    <lineage>
        <taxon>Bacteria</taxon>
        <taxon>Bacillati</taxon>
        <taxon>Actinomycetota</taxon>
        <taxon>Actinomycetes</taxon>
        <taxon>Mycobacteriales</taxon>
        <taxon>Corynebacteriaceae</taxon>
        <taxon>Corynebacterium</taxon>
    </lineage>
</organism>
<dbReference type="InterPro" id="IPR025272">
    <property type="entry name" value="SocA_Panacea"/>
</dbReference>
<reference evidence="3" key="2">
    <citation type="submission" date="2023-10" db="EMBL/GenBank/DDBJ databases">
        <authorList>
            <person name="Choi B."/>
        </authorList>
    </citation>
    <scope>NUCLEOTIDE SEQUENCE</scope>
    <source>
        <strain evidence="3">UMB0763</strain>
    </source>
</reference>
<protein>
    <submittedName>
        <fullName evidence="3">DUF4065 domain-containing protein</fullName>
    </submittedName>
</protein>
<feature type="region of interest" description="Disordered" evidence="1">
    <location>
        <begin position="106"/>
        <end position="128"/>
    </location>
</feature>